<keyword evidence="3" id="KW-1185">Reference proteome</keyword>
<dbReference type="RefSeq" id="WP_377376943.1">
    <property type="nucleotide sequence ID" value="NZ_JBHSSW010000005.1"/>
</dbReference>
<comment type="caution">
    <text evidence="2">The sequence shown here is derived from an EMBL/GenBank/DDBJ whole genome shotgun (WGS) entry which is preliminary data.</text>
</comment>
<keyword evidence="2" id="KW-0808">Transferase</keyword>
<dbReference type="CDD" id="cd02440">
    <property type="entry name" value="AdoMet_MTases"/>
    <property type="match status" value="1"/>
</dbReference>
<evidence type="ECO:0000313" key="3">
    <source>
        <dbReference type="Proteomes" id="UP001596303"/>
    </source>
</evidence>
<evidence type="ECO:0000313" key="2">
    <source>
        <dbReference type="EMBL" id="MFC6197686.1"/>
    </source>
</evidence>
<dbReference type="PANTHER" id="PTHR42912">
    <property type="entry name" value="METHYLTRANSFERASE"/>
    <property type="match status" value="1"/>
</dbReference>
<dbReference type="GO" id="GO:0032259">
    <property type="term" value="P:methylation"/>
    <property type="evidence" value="ECO:0007669"/>
    <property type="project" value="UniProtKB-KW"/>
</dbReference>
<name>A0ABW1S7N7_9PROT</name>
<dbReference type="Gene3D" id="3.40.50.150">
    <property type="entry name" value="Vaccinia Virus protein VP39"/>
    <property type="match status" value="1"/>
</dbReference>
<reference evidence="3" key="1">
    <citation type="journal article" date="2019" name="Int. J. Syst. Evol. Microbiol.">
        <title>The Global Catalogue of Microorganisms (GCM) 10K type strain sequencing project: providing services to taxonomists for standard genome sequencing and annotation.</title>
        <authorList>
            <consortium name="The Broad Institute Genomics Platform"/>
            <consortium name="The Broad Institute Genome Sequencing Center for Infectious Disease"/>
            <person name="Wu L."/>
            <person name="Ma J."/>
        </authorList>
    </citation>
    <scope>NUCLEOTIDE SEQUENCE [LARGE SCALE GENOMIC DNA]</scope>
    <source>
        <strain evidence="3">CGMCC-1.15741</strain>
    </source>
</reference>
<sequence>MSTELTSKLKQRGRASVDFLSNFGFGAAKVRDTVEQELHRVVPDPAALPDDLDQRSARIEQSMLGFRPYRVQQAVGEWHATYHGLVAREAFEEIRDEIEPILKKYDDGPSTLEDNSKEGAPGYYEGVNFHRTAGGWEDHEYQGFIHADLVHSRLVKNFFPGGIWKQREMVAGMAPKDHYDKILDMGCSTGHFTRALQTVYPDAEIHGVDLSIRTLEQARRLANASGWTWHLYQRPAEDTGFEDETFDLAASYILLHEIPAETIKQTFKEAFRVLKPGGDMIMSDVTRYADMDKLGVWKADFGARLGGEPYWRESASLDLAEVAREAGFVDVTAEGLPPNSYPYIVKGRKPE</sequence>
<accession>A0ABW1S7N7</accession>
<feature type="domain" description="Methyltransferase" evidence="1">
    <location>
        <begin position="182"/>
        <end position="278"/>
    </location>
</feature>
<protein>
    <submittedName>
        <fullName evidence="2">Class I SAM-dependent methyltransferase</fullName>
        <ecNumber evidence="2">2.1.-.-</ecNumber>
    </submittedName>
</protein>
<dbReference type="InterPro" id="IPR029063">
    <property type="entry name" value="SAM-dependent_MTases_sf"/>
</dbReference>
<dbReference type="InterPro" id="IPR050508">
    <property type="entry name" value="Methyltransf_Superfamily"/>
</dbReference>
<organism evidence="2 3">
    <name type="scientific">Ponticaulis profundi</name>
    <dbReference type="NCBI Taxonomy" id="2665222"/>
    <lineage>
        <taxon>Bacteria</taxon>
        <taxon>Pseudomonadati</taxon>
        <taxon>Pseudomonadota</taxon>
        <taxon>Alphaproteobacteria</taxon>
        <taxon>Hyphomonadales</taxon>
        <taxon>Hyphomonadaceae</taxon>
        <taxon>Ponticaulis</taxon>
    </lineage>
</organism>
<dbReference type="EC" id="2.1.-.-" evidence="2"/>
<evidence type="ECO:0000259" key="1">
    <source>
        <dbReference type="Pfam" id="PF13649"/>
    </source>
</evidence>
<keyword evidence="2" id="KW-0489">Methyltransferase</keyword>
<gene>
    <name evidence="2" type="ORF">ACFQDM_06325</name>
</gene>
<dbReference type="Pfam" id="PF13649">
    <property type="entry name" value="Methyltransf_25"/>
    <property type="match status" value="1"/>
</dbReference>
<dbReference type="GO" id="GO:0008168">
    <property type="term" value="F:methyltransferase activity"/>
    <property type="evidence" value="ECO:0007669"/>
    <property type="project" value="UniProtKB-KW"/>
</dbReference>
<dbReference type="SUPFAM" id="SSF53335">
    <property type="entry name" value="S-adenosyl-L-methionine-dependent methyltransferases"/>
    <property type="match status" value="1"/>
</dbReference>
<dbReference type="InterPro" id="IPR041698">
    <property type="entry name" value="Methyltransf_25"/>
</dbReference>
<dbReference type="EMBL" id="JBHSSW010000005">
    <property type="protein sequence ID" value="MFC6197686.1"/>
    <property type="molecule type" value="Genomic_DNA"/>
</dbReference>
<dbReference type="Proteomes" id="UP001596303">
    <property type="component" value="Unassembled WGS sequence"/>
</dbReference>
<dbReference type="PANTHER" id="PTHR42912:SF80">
    <property type="entry name" value="METHYLTRANSFERASE DOMAIN-CONTAINING PROTEIN"/>
    <property type="match status" value="1"/>
</dbReference>
<proteinExistence type="predicted"/>